<dbReference type="EMBL" id="JAGETV010000006">
    <property type="protein sequence ID" value="MBO1926955.1"/>
    <property type="molecule type" value="Genomic_DNA"/>
</dbReference>
<comment type="caution">
    <text evidence="2">The sequence shown here is derived from an EMBL/GenBank/DDBJ whole genome shotgun (WGS) entry which is preliminary data.</text>
</comment>
<accession>A0ABS3Q3N7</accession>
<evidence type="ECO:0000256" key="1">
    <source>
        <dbReference type="SAM" id="Phobius"/>
    </source>
</evidence>
<evidence type="ECO:0008006" key="4">
    <source>
        <dbReference type="Google" id="ProtNLM"/>
    </source>
</evidence>
<dbReference type="RefSeq" id="WP_208148401.1">
    <property type="nucleotide sequence ID" value="NZ_JAGETV010000006.1"/>
</dbReference>
<gene>
    <name evidence="2" type="ORF">J3998_05145</name>
</gene>
<keyword evidence="1" id="KW-1133">Transmembrane helix</keyword>
<keyword evidence="1" id="KW-0812">Transmembrane</keyword>
<feature type="transmembrane region" description="Helical" evidence="1">
    <location>
        <begin position="12"/>
        <end position="33"/>
    </location>
</feature>
<dbReference type="Proteomes" id="UP000664835">
    <property type="component" value="Unassembled WGS sequence"/>
</dbReference>
<sequence>MRARIQGKSLTSQSGIAVILVVTVIAIVAALWISSKHGTIIGNFKSKEIESEFIELKQAKDRLMQFALLTPELYHLQSLSGFDEPIIGPGYFPCPDGAVGGSVTEPVATDGIADWDTCSTGADPVGSIVGDANMLLWGYLPRIASNTSLGNLFAFGAERKLLYFVDRRFVLPSKDYGDNESLPATNATSVIDETGRFAPLTPQTIAIGGSGSLTLNGATGIVAILVDPGSDNKLNEVTRVDGNFFYSIPNSSITSEDPTIDKLVVLTYEQNWLPLVARRVCRERARFTRNYAGYIDNDNADSDNDETTDIDPIYQGYSVDLSLDVDPVDGVINVDDWKYAQNWFFWEGNPNSWYEWSAVCP</sequence>
<keyword evidence="3" id="KW-1185">Reference proteome</keyword>
<keyword evidence="1" id="KW-0472">Membrane</keyword>
<name>A0ABS3Q3N7_9GAMM</name>
<evidence type="ECO:0000313" key="2">
    <source>
        <dbReference type="EMBL" id="MBO1926955.1"/>
    </source>
</evidence>
<organism evidence="2 3">
    <name type="scientific">Thiomicrorhabdus marina</name>
    <dbReference type="NCBI Taxonomy" id="2818442"/>
    <lineage>
        <taxon>Bacteria</taxon>
        <taxon>Pseudomonadati</taxon>
        <taxon>Pseudomonadota</taxon>
        <taxon>Gammaproteobacteria</taxon>
        <taxon>Thiotrichales</taxon>
        <taxon>Piscirickettsiaceae</taxon>
        <taxon>Thiomicrorhabdus</taxon>
    </lineage>
</organism>
<protein>
    <recommendedName>
        <fullName evidence="4">Type 4 fimbrial biogenesis protein PilX N-terminal domain-containing protein</fullName>
    </recommendedName>
</protein>
<reference evidence="2 3" key="1">
    <citation type="submission" date="2021-03" db="EMBL/GenBank/DDBJ databases">
        <title>Thiomicrorhabdus sp.nov.,novel sulfur-oxidizing bacteria isolated from coastal sediment.</title>
        <authorList>
            <person name="Liu X."/>
        </authorList>
    </citation>
    <scope>NUCLEOTIDE SEQUENCE [LARGE SCALE GENOMIC DNA]</scope>
    <source>
        <strain evidence="2 3">6S2-11</strain>
    </source>
</reference>
<proteinExistence type="predicted"/>
<evidence type="ECO:0000313" key="3">
    <source>
        <dbReference type="Proteomes" id="UP000664835"/>
    </source>
</evidence>